<protein>
    <submittedName>
        <fullName evidence="2">F-type ATP synthase subunit B-like, membrane domain</fullName>
    </submittedName>
</protein>
<sequence>MADMDSAKLLEEIEIYIDNCKTAGVLSSGNMIKVNREELIAMLEEVRMRLPKEIAESKRIVKTKDSIIADARAKAQRIMQDAAKEAGVMIDDQEIVSMANMRADSIVSEAQKEADELNGRAREAAREVQTGALKYTQNMLEGLEYMYSTIIKEEKEYFNSVLEKLKEGHKQIVADKQEIDMQLNAGIRTGRRKEDFEKKEEPAEE</sequence>
<gene>
    <name evidence="2" type="ORF">EHLA_1194</name>
</gene>
<organism evidence="2 3">
    <name type="scientific">Anaerobutyricum hallii</name>
    <dbReference type="NCBI Taxonomy" id="39488"/>
    <lineage>
        <taxon>Bacteria</taxon>
        <taxon>Bacillati</taxon>
        <taxon>Bacillota</taxon>
        <taxon>Clostridia</taxon>
        <taxon>Lachnospirales</taxon>
        <taxon>Lachnospiraceae</taxon>
        <taxon>Anaerobutyricum</taxon>
    </lineage>
</organism>
<evidence type="ECO:0000256" key="1">
    <source>
        <dbReference type="SAM" id="MobiDB-lite"/>
    </source>
</evidence>
<dbReference type="RefSeq" id="WP_096239747.1">
    <property type="nucleotide sequence ID" value="NZ_LT907978.1"/>
</dbReference>
<accession>A0A285PS00</accession>
<proteinExistence type="predicted"/>
<feature type="compositionally biased region" description="Basic and acidic residues" evidence="1">
    <location>
        <begin position="192"/>
        <end position="205"/>
    </location>
</feature>
<dbReference type="KEGG" id="ehl:EHLA_1194"/>
<name>A0A285PS00_9FIRM</name>
<dbReference type="EMBL" id="LT907978">
    <property type="protein sequence ID" value="SOB71926.1"/>
    <property type="molecule type" value="Genomic_DNA"/>
</dbReference>
<keyword evidence="3" id="KW-1185">Reference proteome</keyword>
<dbReference type="AlphaFoldDB" id="A0A285PS00"/>
<dbReference type="Proteomes" id="UP000217549">
    <property type="component" value="Chromosome I"/>
</dbReference>
<evidence type="ECO:0000313" key="3">
    <source>
        <dbReference type="Proteomes" id="UP000217549"/>
    </source>
</evidence>
<evidence type="ECO:0000313" key="2">
    <source>
        <dbReference type="EMBL" id="SOB71926.1"/>
    </source>
</evidence>
<feature type="region of interest" description="Disordered" evidence="1">
    <location>
        <begin position="185"/>
        <end position="205"/>
    </location>
</feature>
<reference evidence="3" key="1">
    <citation type="submission" date="2017-09" db="EMBL/GenBank/DDBJ databases">
        <authorList>
            <person name="Shetty A S."/>
        </authorList>
    </citation>
    <scope>NUCLEOTIDE SEQUENCE [LARGE SCALE GENOMIC DNA]</scope>
</reference>